<accession>A0A433QNG3</accession>
<evidence type="ECO:0000313" key="5">
    <source>
        <dbReference type="Proteomes" id="UP000274822"/>
    </source>
</evidence>
<dbReference type="AlphaFoldDB" id="A0A433QNG3"/>
<dbReference type="PANTHER" id="PTHR43420">
    <property type="entry name" value="ACETYLTRANSFERASE"/>
    <property type="match status" value="1"/>
</dbReference>
<dbReference type="InterPro" id="IPR016181">
    <property type="entry name" value="Acyl_CoA_acyltransferase"/>
</dbReference>
<organism evidence="4 5">
    <name type="scientific">Jimgerdemannia flammicorona</name>
    <dbReference type="NCBI Taxonomy" id="994334"/>
    <lineage>
        <taxon>Eukaryota</taxon>
        <taxon>Fungi</taxon>
        <taxon>Fungi incertae sedis</taxon>
        <taxon>Mucoromycota</taxon>
        <taxon>Mucoromycotina</taxon>
        <taxon>Endogonomycetes</taxon>
        <taxon>Endogonales</taxon>
        <taxon>Endogonaceae</taxon>
        <taxon>Jimgerdemannia</taxon>
    </lineage>
</organism>
<evidence type="ECO:0000256" key="1">
    <source>
        <dbReference type="ARBA" id="ARBA00022679"/>
    </source>
</evidence>
<dbReference type="GO" id="GO:0016747">
    <property type="term" value="F:acyltransferase activity, transferring groups other than amino-acyl groups"/>
    <property type="evidence" value="ECO:0007669"/>
    <property type="project" value="InterPro"/>
</dbReference>
<dbReference type="EMBL" id="RBNJ01003090">
    <property type="protein sequence ID" value="RUS31299.1"/>
    <property type="molecule type" value="Genomic_DNA"/>
</dbReference>
<dbReference type="PROSITE" id="PS51186">
    <property type="entry name" value="GNAT"/>
    <property type="match status" value="1"/>
</dbReference>
<dbReference type="SUPFAM" id="SSF55729">
    <property type="entry name" value="Acyl-CoA N-acyltransferases (Nat)"/>
    <property type="match status" value="1"/>
</dbReference>
<evidence type="ECO:0000313" key="4">
    <source>
        <dbReference type="EMBL" id="RUS31299.1"/>
    </source>
</evidence>
<comment type="caution">
    <text evidence="4">The sequence shown here is derived from an EMBL/GenBank/DDBJ whole genome shotgun (WGS) entry which is preliminary data.</text>
</comment>
<keyword evidence="1 4" id="KW-0808">Transferase</keyword>
<protein>
    <submittedName>
        <fullName evidence="4">Acyl-CoA N-acyltransferase</fullName>
    </submittedName>
</protein>
<dbReference type="CDD" id="cd04301">
    <property type="entry name" value="NAT_SF"/>
    <property type="match status" value="1"/>
</dbReference>
<keyword evidence="5" id="KW-1185">Reference proteome</keyword>
<reference evidence="4 5" key="1">
    <citation type="journal article" date="2018" name="New Phytol.">
        <title>Phylogenomics of Endogonaceae and evolution of mycorrhizas within Mucoromycota.</title>
        <authorList>
            <person name="Chang Y."/>
            <person name="Desiro A."/>
            <person name="Na H."/>
            <person name="Sandor L."/>
            <person name="Lipzen A."/>
            <person name="Clum A."/>
            <person name="Barry K."/>
            <person name="Grigoriev I.V."/>
            <person name="Martin F.M."/>
            <person name="Stajich J.E."/>
            <person name="Smith M.E."/>
            <person name="Bonito G."/>
            <person name="Spatafora J.W."/>
        </authorList>
    </citation>
    <scope>NUCLEOTIDE SEQUENCE [LARGE SCALE GENOMIC DNA]</scope>
    <source>
        <strain evidence="4 5">AD002</strain>
    </source>
</reference>
<sequence>MSRTAVRGDRAWVAGLGVVPEFRGKGISKILLRYYLDRLRASGLKRVQLECIVDNAPAYNLYLKNGFVKQRKLIHLNINGEFCWILPREPSRCASSTTWSILPFPGRSPGIVTRGEASGPPFY</sequence>
<gene>
    <name evidence="4" type="ORF">BC938DRAFT_478093</name>
</gene>
<dbReference type="Pfam" id="PF00583">
    <property type="entry name" value="Acetyltransf_1"/>
    <property type="match status" value="1"/>
</dbReference>
<proteinExistence type="predicted"/>
<dbReference type="Proteomes" id="UP000274822">
    <property type="component" value="Unassembled WGS sequence"/>
</dbReference>
<evidence type="ECO:0000256" key="2">
    <source>
        <dbReference type="ARBA" id="ARBA00023315"/>
    </source>
</evidence>
<feature type="domain" description="N-acetyltransferase" evidence="3">
    <location>
        <begin position="1"/>
        <end position="89"/>
    </location>
</feature>
<evidence type="ECO:0000259" key="3">
    <source>
        <dbReference type="PROSITE" id="PS51186"/>
    </source>
</evidence>
<dbReference type="Gene3D" id="3.40.630.30">
    <property type="match status" value="1"/>
</dbReference>
<dbReference type="InterPro" id="IPR000182">
    <property type="entry name" value="GNAT_dom"/>
</dbReference>
<name>A0A433QNG3_9FUNG</name>
<dbReference type="InterPro" id="IPR050680">
    <property type="entry name" value="YpeA/RimI_acetyltransf"/>
</dbReference>
<keyword evidence="2 4" id="KW-0012">Acyltransferase</keyword>